<evidence type="ECO:0000256" key="7">
    <source>
        <dbReference type="ARBA" id="ARBA00023118"/>
    </source>
</evidence>
<evidence type="ECO:0000256" key="8">
    <source>
        <dbReference type="ARBA" id="ARBA00023211"/>
    </source>
</evidence>
<dbReference type="GO" id="GO:0004527">
    <property type="term" value="F:exonuclease activity"/>
    <property type="evidence" value="ECO:0007669"/>
    <property type="project" value="UniProtKB-KW"/>
</dbReference>
<evidence type="ECO:0000313" key="11">
    <source>
        <dbReference type="EMBL" id="AEF18277.1"/>
    </source>
</evidence>
<evidence type="ECO:0000256" key="2">
    <source>
        <dbReference type="ARBA" id="ARBA00022723"/>
    </source>
</evidence>
<reference evidence="11" key="1">
    <citation type="submission" date="2011-05" db="EMBL/GenBank/DDBJ databases">
        <title>Complete sequence of Thermoanaerobacterium xylanolyticum LX-11.</title>
        <authorList>
            <consortium name="US DOE Joint Genome Institute"/>
            <person name="Lucas S."/>
            <person name="Han J."/>
            <person name="Lapidus A."/>
            <person name="Cheng J.-F."/>
            <person name="Goodwin L."/>
            <person name="Pitluck S."/>
            <person name="Peters L."/>
            <person name="Mikhailova N."/>
            <person name="Lu M."/>
            <person name="Han C."/>
            <person name="Tapia R."/>
            <person name="Land M."/>
            <person name="Hauser L."/>
            <person name="Kyrpides N."/>
            <person name="Ivanova N."/>
            <person name="Pagani I."/>
            <person name="Hemme C."/>
            <person name="Woyke T."/>
        </authorList>
    </citation>
    <scope>NUCLEOTIDE SEQUENCE</scope>
    <source>
        <strain evidence="11">LX-11</strain>
    </source>
</reference>
<keyword evidence="5 9" id="KW-0408">Iron</keyword>
<evidence type="ECO:0000256" key="9">
    <source>
        <dbReference type="RuleBase" id="RU365022"/>
    </source>
</evidence>
<comment type="cofactor">
    <cofactor evidence="9">
        <name>Mg(2+)</name>
        <dbReference type="ChEBI" id="CHEBI:18420"/>
    </cofactor>
    <cofactor evidence="9">
        <name>Mn(2+)</name>
        <dbReference type="ChEBI" id="CHEBI:29035"/>
    </cofactor>
    <text evidence="9">Mg(2+) or Mn(2+) required for ssDNA cleavage activity.</text>
</comment>
<dbReference type="Proteomes" id="UP000007239">
    <property type="component" value="Chromosome"/>
</dbReference>
<dbReference type="EMBL" id="CP002739">
    <property type="protein sequence ID" value="AEF18277.1"/>
    <property type="molecule type" value="Genomic_DNA"/>
</dbReference>
<evidence type="ECO:0000256" key="3">
    <source>
        <dbReference type="ARBA" id="ARBA00022801"/>
    </source>
</evidence>
<evidence type="ECO:0000256" key="5">
    <source>
        <dbReference type="ARBA" id="ARBA00023004"/>
    </source>
</evidence>
<dbReference type="PANTHER" id="PTHR37168:SF2">
    <property type="entry name" value="CRISPR-ASSOCIATED EXONUCLEASE CAS4"/>
    <property type="match status" value="1"/>
</dbReference>
<dbReference type="Pfam" id="PF01930">
    <property type="entry name" value="Cas_Cas4"/>
    <property type="match status" value="1"/>
</dbReference>
<dbReference type="GO" id="GO:0051607">
    <property type="term" value="P:defense response to virus"/>
    <property type="evidence" value="ECO:0007669"/>
    <property type="project" value="UniProtKB-KW"/>
</dbReference>
<dbReference type="NCBIfam" id="TIGR00372">
    <property type="entry name" value="cas4"/>
    <property type="match status" value="1"/>
</dbReference>
<dbReference type="GO" id="GO:0046872">
    <property type="term" value="F:metal ion binding"/>
    <property type="evidence" value="ECO:0007669"/>
    <property type="project" value="UniProtKB-KW"/>
</dbReference>
<dbReference type="EC" id="3.1.12.1" evidence="9"/>
<dbReference type="PANTHER" id="PTHR37168">
    <property type="entry name" value="CRISPR-ASSOCIATED EXONUCLEASE CAS4"/>
    <property type="match status" value="1"/>
</dbReference>
<protein>
    <recommendedName>
        <fullName evidence="9">CRISPR-associated exonuclease Cas4</fullName>
        <ecNumber evidence="9">3.1.12.1</ecNumber>
    </recommendedName>
</protein>
<dbReference type="InterPro" id="IPR013343">
    <property type="entry name" value="CRISPR-assoc_prot_Cas4"/>
</dbReference>
<comment type="function">
    <text evidence="9">CRISPR (clustered regularly interspaced short palindromic repeat) is an adaptive immune system that provides protection against mobile genetic elements (viruses, transposable elements and conjugative plasmids). CRISPR clusters contain sequences complementary to antecedent mobile elements and target invading nucleic acids. CRISPR clusters are transcribed and processed into CRISPR RNA (crRNA).</text>
</comment>
<dbReference type="KEGG" id="txy:Thexy_2275"/>
<dbReference type="Gene3D" id="3.90.320.10">
    <property type="match status" value="1"/>
</dbReference>
<dbReference type="STRING" id="858215.Thexy_2275"/>
<keyword evidence="8 9" id="KW-0464">Manganese</keyword>
<keyword evidence="12" id="KW-1185">Reference proteome</keyword>
<sequence>MYGYEDVTGSLIQSYSICKRQVWLMAHQIIPDQEHPYIEMGRLIDDISYDRDRKKINFENVVIDLVRNDNGNLLVGEIKKSSKALDSARLQLLFYLYKLKQNGIEAKGQLFFPEERKKIDVFLTSELEAGVVSVINEIRDIINMDKAPAFKKIPYCKNCGYKEFCLS</sequence>
<keyword evidence="7 9" id="KW-0051">Antiviral defense</keyword>
<dbReference type="GO" id="GO:0051536">
    <property type="term" value="F:iron-sulfur cluster binding"/>
    <property type="evidence" value="ECO:0007669"/>
    <property type="project" value="UniProtKB-KW"/>
</dbReference>
<keyword evidence="4 9" id="KW-0269">Exonuclease</keyword>
<feature type="domain" description="DUF83" evidence="10">
    <location>
        <begin position="8"/>
        <end position="166"/>
    </location>
</feature>
<keyword evidence="3 9" id="KW-0378">Hydrolase</keyword>
<dbReference type="HOGENOM" id="CLU_133784_0_0_9"/>
<keyword evidence="2 9" id="KW-0479">Metal-binding</keyword>
<evidence type="ECO:0000313" key="12">
    <source>
        <dbReference type="Proteomes" id="UP000007239"/>
    </source>
</evidence>
<gene>
    <name evidence="11" type="ordered locus">Thexy_2275</name>
</gene>
<keyword evidence="1 9" id="KW-0540">Nuclease</keyword>
<dbReference type="eggNOG" id="COG1468">
    <property type="taxonomic scope" value="Bacteria"/>
</dbReference>
<evidence type="ECO:0000256" key="6">
    <source>
        <dbReference type="ARBA" id="ARBA00023014"/>
    </source>
</evidence>
<comment type="similarity">
    <text evidence="9">Belongs to the CRISPR-associated exonuclease Cas4 family.</text>
</comment>
<proteinExistence type="inferred from homology"/>
<dbReference type="InterPro" id="IPR022765">
    <property type="entry name" value="Dna2/Cas4_DUF83"/>
</dbReference>
<comment type="cofactor">
    <cofactor evidence="9">
        <name>iron-sulfur cluster</name>
        <dbReference type="ChEBI" id="CHEBI:30408"/>
    </cofactor>
</comment>
<organism evidence="11 12">
    <name type="scientific">Thermoanaerobacterium xylanolyticum (strain ATCC 49914 / DSM 7097 / LX-11)</name>
    <dbReference type="NCBI Taxonomy" id="858215"/>
    <lineage>
        <taxon>Bacteria</taxon>
        <taxon>Bacillati</taxon>
        <taxon>Bacillota</taxon>
        <taxon>Clostridia</taxon>
        <taxon>Thermoanaerobacterales</taxon>
        <taxon>Thermoanaerobacteraceae</taxon>
        <taxon>Thermoanaerobacterium</taxon>
    </lineage>
</organism>
<accession>F6BLS6</accession>
<dbReference type="RefSeq" id="WP_013789003.1">
    <property type="nucleotide sequence ID" value="NC_015555.1"/>
</dbReference>
<evidence type="ECO:0000256" key="1">
    <source>
        <dbReference type="ARBA" id="ARBA00022722"/>
    </source>
</evidence>
<dbReference type="AlphaFoldDB" id="F6BLS6"/>
<name>F6BLS6_THEXL</name>
<evidence type="ECO:0000259" key="10">
    <source>
        <dbReference type="Pfam" id="PF01930"/>
    </source>
</evidence>
<evidence type="ECO:0000256" key="4">
    <source>
        <dbReference type="ARBA" id="ARBA00022839"/>
    </source>
</evidence>
<dbReference type="InterPro" id="IPR011604">
    <property type="entry name" value="PDDEXK-like_dom_sf"/>
</dbReference>
<keyword evidence="6 9" id="KW-0411">Iron-sulfur</keyword>